<evidence type="ECO:0000256" key="2">
    <source>
        <dbReference type="ARBA" id="ARBA00013064"/>
    </source>
</evidence>
<dbReference type="FunFam" id="3.40.50.2300:FF:000113">
    <property type="entry name" value="Low molecular weight protein-tyrosine-phosphatase"/>
    <property type="match status" value="1"/>
</dbReference>
<dbReference type="Proteomes" id="UP000193391">
    <property type="component" value="Unassembled WGS sequence"/>
</dbReference>
<dbReference type="CDD" id="cd16343">
    <property type="entry name" value="LMWPTP"/>
    <property type="match status" value="1"/>
</dbReference>
<dbReference type="Pfam" id="PF01451">
    <property type="entry name" value="LMWPc"/>
    <property type="match status" value="1"/>
</dbReference>
<evidence type="ECO:0000313" key="7">
    <source>
        <dbReference type="EMBL" id="OSQ35246.1"/>
    </source>
</evidence>
<dbReference type="SMART" id="SM00226">
    <property type="entry name" value="LMWPc"/>
    <property type="match status" value="1"/>
</dbReference>
<sequence>MIRVLFVCTGNICRSPTADGVFAHMVAKAGLSHHIVVDSCGTTSYHIGAPADRRTVKEAAKRGYDLSPLRARKLAISDYDTFDYLIAMDDGHLDILQRACPEHRQERIKLFLDFHPERRGQSVPDPYYGGAGGFSHVLDLIEETSRNLLDYVRDQHNL</sequence>
<comment type="caution">
    <text evidence="7">The sequence shown here is derived from an EMBL/GenBank/DDBJ whole genome shotgun (WGS) entry which is preliminary data.</text>
</comment>
<organism evidence="7 8">
    <name type="scientific">Thalassospira mesophila</name>
    <dbReference type="NCBI Taxonomy" id="1293891"/>
    <lineage>
        <taxon>Bacteria</taxon>
        <taxon>Pseudomonadati</taxon>
        <taxon>Pseudomonadota</taxon>
        <taxon>Alphaproteobacteria</taxon>
        <taxon>Rhodospirillales</taxon>
        <taxon>Thalassospiraceae</taxon>
        <taxon>Thalassospira</taxon>
    </lineage>
</organism>
<dbReference type="RefSeq" id="WP_085586513.1">
    <property type="nucleotide sequence ID" value="NZ_JFKA01000023.1"/>
</dbReference>
<dbReference type="InterPro" id="IPR036196">
    <property type="entry name" value="Ptyr_pPase_sf"/>
</dbReference>
<feature type="domain" description="Phosphotyrosine protein phosphatase I" evidence="6">
    <location>
        <begin position="2"/>
        <end position="151"/>
    </location>
</feature>
<dbReference type="PRINTS" id="PR00719">
    <property type="entry name" value="LMWPTPASE"/>
</dbReference>
<dbReference type="GO" id="GO:0004725">
    <property type="term" value="F:protein tyrosine phosphatase activity"/>
    <property type="evidence" value="ECO:0007669"/>
    <property type="project" value="UniProtKB-EC"/>
</dbReference>
<feature type="active site" evidence="5">
    <location>
        <position position="14"/>
    </location>
</feature>
<feature type="active site" description="Proton donor" evidence="5">
    <location>
        <position position="125"/>
    </location>
</feature>
<dbReference type="SUPFAM" id="SSF52788">
    <property type="entry name" value="Phosphotyrosine protein phosphatases I"/>
    <property type="match status" value="1"/>
</dbReference>
<comment type="similarity">
    <text evidence="1">Belongs to the low molecular weight phosphotyrosine protein phosphatase family.</text>
</comment>
<keyword evidence="3" id="KW-0378">Hydrolase</keyword>
<dbReference type="InterPro" id="IPR023485">
    <property type="entry name" value="Ptyr_pPase"/>
</dbReference>
<evidence type="ECO:0000256" key="3">
    <source>
        <dbReference type="ARBA" id="ARBA00022801"/>
    </source>
</evidence>
<evidence type="ECO:0000256" key="4">
    <source>
        <dbReference type="ARBA" id="ARBA00022912"/>
    </source>
</evidence>
<dbReference type="EMBL" id="JFKA01000023">
    <property type="protein sequence ID" value="OSQ35246.1"/>
    <property type="molecule type" value="Genomic_DNA"/>
</dbReference>
<feature type="active site" description="Nucleophile" evidence="5">
    <location>
        <position position="8"/>
    </location>
</feature>
<dbReference type="Gene3D" id="3.40.50.2300">
    <property type="match status" value="1"/>
</dbReference>
<dbReference type="OrthoDB" id="9784339at2"/>
<evidence type="ECO:0000313" key="8">
    <source>
        <dbReference type="Proteomes" id="UP000193391"/>
    </source>
</evidence>
<evidence type="ECO:0000256" key="1">
    <source>
        <dbReference type="ARBA" id="ARBA00011063"/>
    </source>
</evidence>
<keyword evidence="8" id="KW-1185">Reference proteome</keyword>
<accession>A0A1Y2KUN6</accession>
<reference evidence="7 8" key="1">
    <citation type="submission" date="2014-03" db="EMBL/GenBank/DDBJ databases">
        <title>The draft genome sequence of Thalassospira mesophila JCM 18969.</title>
        <authorList>
            <person name="Lai Q."/>
            <person name="Shao Z."/>
        </authorList>
    </citation>
    <scope>NUCLEOTIDE SEQUENCE [LARGE SCALE GENOMIC DNA]</scope>
    <source>
        <strain evidence="7 8">JCM 18969</strain>
    </source>
</reference>
<dbReference type="InterPro" id="IPR050438">
    <property type="entry name" value="LMW_PTPase"/>
</dbReference>
<evidence type="ECO:0000256" key="5">
    <source>
        <dbReference type="PIRSR" id="PIRSR617867-1"/>
    </source>
</evidence>
<dbReference type="InterPro" id="IPR017867">
    <property type="entry name" value="Tyr_phospatase_low_mol_wt"/>
</dbReference>
<proteinExistence type="inferred from homology"/>
<dbReference type="STRING" id="1293891.TMES_21575"/>
<name>A0A1Y2KUN6_9PROT</name>
<keyword evidence="4" id="KW-0904">Protein phosphatase</keyword>
<dbReference type="AlphaFoldDB" id="A0A1Y2KUN6"/>
<dbReference type="EC" id="3.1.3.48" evidence="2"/>
<protein>
    <recommendedName>
        <fullName evidence="2">protein-tyrosine-phosphatase</fullName>
        <ecNumber evidence="2">3.1.3.48</ecNumber>
    </recommendedName>
</protein>
<evidence type="ECO:0000259" key="6">
    <source>
        <dbReference type="SMART" id="SM00226"/>
    </source>
</evidence>
<dbReference type="PANTHER" id="PTHR11717">
    <property type="entry name" value="LOW MOLECULAR WEIGHT PROTEIN TYROSINE PHOSPHATASE"/>
    <property type="match status" value="1"/>
</dbReference>
<dbReference type="PANTHER" id="PTHR11717:SF7">
    <property type="entry name" value="LOW MOLECULAR WEIGHT PHOSPHOTYROSINE PROTEIN PHOSPHATASE"/>
    <property type="match status" value="1"/>
</dbReference>
<gene>
    <name evidence="7" type="ORF">TMES_21575</name>
</gene>